<feature type="region of interest" description="Disordered" evidence="1">
    <location>
        <begin position="54"/>
        <end position="136"/>
    </location>
</feature>
<dbReference type="Gene3D" id="1.25.40.990">
    <property type="match status" value="1"/>
</dbReference>
<dbReference type="AlphaFoldDB" id="M2SDZ5"/>
<evidence type="ECO:0000313" key="3">
    <source>
        <dbReference type="EMBL" id="EMD49601.1"/>
    </source>
</evidence>
<dbReference type="InterPro" id="IPR045107">
    <property type="entry name" value="SAC3/GANP/THP3"/>
</dbReference>
<feature type="compositionally biased region" description="Basic and acidic residues" evidence="1">
    <location>
        <begin position="93"/>
        <end position="119"/>
    </location>
</feature>
<dbReference type="OrthoDB" id="199574at2759"/>
<dbReference type="Proteomes" id="UP000011755">
    <property type="component" value="Unassembled WGS sequence"/>
</dbReference>
<reference evidence="3 4" key="1">
    <citation type="submission" date="2013-02" db="EMBL/GenBank/DDBJ databases">
        <authorList>
            <person name="Hannick L."/>
            <person name="Zafar N."/>
            <person name="Lorenzi H."/>
            <person name="Ali I.A."/>
            <person name="Petri W.P."/>
            <person name="Caler E."/>
        </authorList>
    </citation>
    <scope>NUCLEOTIDE SEQUENCE [LARGE SCALE GENOMIC DNA]</scope>
    <source>
        <strain evidence="3 4">KU27</strain>
    </source>
</reference>
<evidence type="ECO:0000313" key="4">
    <source>
        <dbReference type="Proteomes" id="UP000011755"/>
    </source>
</evidence>
<feature type="region of interest" description="Disordered" evidence="1">
    <location>
        <begin position="365"/>
        <end position="384"/>
    </location>
</feature>
<dbReference type="VEuPathDB" id="AmoebaDB:EHI5A_014430"/>
<feature type="compositionally biased region" description="Low complexity" evidence="1">
    <location>
        <begin position="1"/>
        <end position="15"/>
    </location>
</feature>
<gene>
    <name evidence="3" type="ORF">EHI5A_014430</name>
</gene>
<dbReference type="FunFam" id="1.25.40.990:FF:000023">
    <property type="entry name" value="Leukocyte receptor cluster (Lrc) member, putative"/>
    <property type="match status" value="1"/>
</dbReference>
<feature type="compositionally biased region" description="Basic residues" evidence="1">
    <location>
        <begin position="374"/>
        <end position="384"/>
    </location>
</feature>
<dbReference type="GO" id="GO:0005634">
    <property type="term" value="C:nucleus"/>
    <property type="evidence" value="ECO:0007669"/>
    <property type="project" value="TreeGrafter"/>
</dbReference>
<dbReference type="EMBL" id="KB443794">
    <property type="protein sequence ID" value="EMD49601.1"/>
    <property type="molecule type" value="Genomic_DNA"/>
</dbReference>
<sequence length="678" mass="78347">MSNKPLSSSTKKTSLQPIKINKAPLTKPITKPKKGKKTISDPIYLQLLKIQQMCDETPQSNEKKPSKPLLKKPSKPLVKKPSKPLVKKPSKPSKSDEKSSLKESQLIEEKSLKESKSVEKQQTQPIESPPTSQPIHYQHTLQNPIHKPISIKEEPQKYSTPFVKLSPSQQQQQQQYGYNFISSNYPYSINSSSLPSSSSQPSYYNQYTTYPNIYQTPFNGYSSINQQPISYYSSPFVSTFQNTSLIPNLVSPHQVVNNQNPQNEYEQSHQLTNKYKAEHNRYKQETPKPISYGGNTTKKPNTLSSTSKPKIVPVQGTKPYHKRESIFKEEEPQIELKQKQYPKVKDEYYKKPKAPKDIKTITEKSNNESEKKITHSHHPIKSQMTKKPKDKFFIDFYDGVNKLKEVEPTQKQPEINLKDENDNLIGTSQELEKHYFRIKGEAKSSEVRPLQVLYKSLNYVLTKYKENKKYDYICDQLKAIRQDLTLQHIENEFSIQVYEIHSDISLENNDVSEFIQCASALKQLYKKFGYSNDNPKVIFYISAMILCNMDSKNVSPITNYSLLREIPIEILINPNIQFVLNVKRAFDNGEYFTYLKLFKEAIPKFKVIMKLAIEKVRLKGLMLLFMSIGGVIEVNDVMDFLSFSNEEEYHEFISKYPLILDANGKIQCTETLKNFSKS</sequence>
<dbReference type="Pfam" id="PF03399">
    <property type="entry name" value="SAC3_GANP"/>
    <property type="match status" value="1"/>
</dbReference>
<feature type="region of interest" description="Disordered" evidence="1">
    <location>
        <begin position="1"/>
        <end position="38"/>
    </location>
</feature>
<dbReference type="PANTHER" id="PTHR12436:SF4">
    <property type="entry name" value="LEUKOCYTE RECEPTOR CLUSTER MEMBER 8"/>
    <property type="match status" value="1"/>
</dbReference>
<feature type="region of interest" description="Disordered" evidence="1">
    <location>
        <begin position="284"/>
        <end position="315"/>
    </location>
</feature>
<evidence type="ECO:0000259" key="2">
    <source>
        <dbReference type="Pfam" id="PF03399"/>
    </source>
</evidence>
<proteinExistence type="predicted"/>
<protein>
    <submittedName>
        <fullName evidence="3">Leukocyte receptor cluster (Lrc) member, putative</fullName>
    </submittedName>
</protein>
<feature type="domain" description="SAC3/GANP/THP3 conserved" evidence="2">
    <location>
        <begin position="433"/>
        <end position="659"/>
    </location>
</feature>
<feature type="compositionally biased region" description="Basic residues" evidence="1">
    <location>
        <begin position="69"/>
        <end position="91"/>
    </location>
</feature>
<evidence type="ECO:0000256" key="1">
    <source>
        <dbReference type="SAM" id="MobiDB-lite"/>
    </source>
</evidence>
<accession>M2SDZ5</accession>
<dbReference type="PANTHER" id="PTHR12436">
    <property type="entry name" value="80 KDA MCM3-ASSOCIATED PROTEIN"/>
    <property type="match status" value="1"/>
</dbReference>
<feature type="compositionally biased region" description="Polar residues" evidence="1">
    <location>
        <begin position="293"/>
        <end position="308"/>
    </location>
</feature>
<organism evidence="3 4">
    <name type="scientific">Entamoeba histolytica KU27</name>
    <dbReference type="NCBI Taxonomy" id="885311"/>
    <lineage>
        <taxon>Eukaryota</taxon>
        <taxon>Amoebozoa</taxon>
        <taxon>Evosea</taxon>
        <taxon>Archamoebae</taxon>
        <taxon>Mastigamoebida</taxon>
        <taxon>Entamoebidae</taxon>
        <taxon>Entamoeba</taxon>
    </lineage>
</organism>
<dbReference type="InterPro" id="IPR005062">
    <property type="entry name" value="SAC3/GANP/THP3_conserved"/>
</dbReference>
<name>M2SDZ5_ENTHI</name>
<keyword evidence="3" id="KW-0675">Receptor</keyword>